<dbReference type="OrthoDB" id="8404680at2"/>
<dbReference type="GO" id="GO:0016740">
    <property type="term" value="F:transferase activity"/>
    <property type="evidence" value="ECO:0007669"/>
    <property type="project" value="UniProtKB-KW"/>
</dbReference>
<protein>
    <submittedName>
        <fullName evidence="1">Glucosyll transferase family 2</fullName>
    </submittedName>
</protein>
<organism evidence="1 2">
    <name type="scientific">Rhizobium glycinendophyticum</name>
    <dbReference type="NCBI Taxonomy" id="2589807"/>
    <lineage>
        <taxon>Bacteria</taxon>
        <taxon>Pseudomonadati</taxon>
        <taxon>Pseudomonadota</taxon>
        <taxon>Alphaproteobacteria</taxon>
        <taxon>Hyphomicrobiales</taxon>
        <taxon>Rhizobiaceae</taxon>
        <taxon>Rhizobium/Agrobacterium group</taxon>
        <taxon>Rhizobium</taxon>
    </lineage>
</organism>
<accession>A0A504UF26</accession>
<sequence length="296" mass="32808">MAKERLTLAVAIATAGRRDILTQTVAFMNNQKRKPNEFLICPARADDVDLEGLRNCNGEVRIVEGSIGSSHQRNAMIGASKADVMVFFDDDFLPSASYLAEVEALFAGDPRVMVATGHVIEDGALGPGLELEQGQAILAGDRFQGPFSVSPTFNGYGCNMAIRLEPARRYGIRFDENLPLYAWLEDVDFSRQMAAHGIVVHATQLRGVHLGTKKAGRSPGRRLGYSQIANRIYIQRKGNLNFFQTWDGNLRNFSANLIKSFSPEPWVDRRGRLSGNLLAFRDLVTGRLDPRKILDL</sequence>
<keyword evidence="2" id="KW-1185">Reference proteome</keyword>
<dbReference type="SUPFAM" id="SSF53448">
    <property type="entry name" value="Nucleotide-diphospho-sugar transferases"/>
    <property type="match status" value="1"/>
</dbReference>
<comment type="caution">
    <text evidence="1">The sequence shown here is derived from an EMBL/GenBank/DDBJ whole genome shotgun (WGS) entry which is preliminary data.</text>
</comment>
<reference evidence="1 2" key="1">
    <citation type="submission" date="2019-06" db="EMBL/GenBank/DDBJ databases">
        <title>Rhizobium sp. CL12 isolated from roots of soybean.</title>
        <authorList>
            <person name="Wang C."/>
        </authorList>
    </citation>
    <scope>NUCLEOTIDE SEQUENCE [LARGE SCALE GENOMIC DNA]</scope>
    <source>
        <strain evidence="1 2">CL12</strain>
    </source>
</reference>
<dbReference type="InterPro" id="IPR029044">
    <property type="entry name" value="Nucleotide-diphossugar_trans"/>
</dbReference>
<dbReference type="Proteomes" id="UP000316429">
    <property type="component" value="Unassembled WGS sequence"/>
</dbReference>
<dbReference type="AlphaFoldDB" id="A0A504UF26"/>
<dbReference type="EMBL" id="VFYP01000005">
    <property type="protein sequence ID" value="TPP05471.1"/>
    <property type="molecule type" value="Genomic_DNA"/>
</dbReference>
<dbReference type="RefSeq" id="WP_140831631.1">
    <property type="nucleotide sequence ID" value="NZ_VFYP01000005.1"/>
</dbReference>
<dbReference type="Gene3D" id="3.90.550.10">
    <property type="entry name" value="Spore Coat Polysaccharide Biosynthesis Protein SpsA, Chain A"/>
    <property type="match status" value="1"/>
</dbReference>
<gene>
    <name evidence="1" type="ORF">FJQ55_20900</name>
</gene>
<proteinExistence type="predicted"/>
<evidence type="ECO:0000313" key="1">
    <source>
        <dbReference type="EMBL" id="TPP05471.1"/>
    </source>
</evidence>
<evidence type="ECO:0000313" key="2">
    <source>
        <dbReference type="Proteomes" id="UP000316429"/>
    </source>
</evidence>
<name>A0A504UF26_9HYPH</name>
<keyword evidence="1" id="KW-0808">Transferase</keyword>